<dbReference type="CDD" id="cd00143">
    <property type="entry name" value="PP2Cc"/>
    <property type="match status" value="1"/>
</dbReference>
<evidence type="ECO:0000256" key="5">
    <source>
        <dbReference type="SAM" id="MobiDB-lite"/>
    </source>
</evidence>
<keyword evidence="1" id="KW-0479">Metal-binding</keyword>
<evidence type="ECO:0000259" key="6">
    <source>
        <dbReference type="PROSITE" id="PS51746"/>
    </source>
</evidence>
<dbReference type="InterPro" id="IPR015655">
    <property type="entry name" value="PP2C"/>
</dbReference>
<dbReference type="PROSITE" id="PS51746">
    <property type="entry name" value="PPM_2"/>
    <property type="match status" value="1"/>
</dbReference>
<organism evidence="7 8">
    <name type="scientific">Lasiosphaeria ovina</name>
    <dbReference type="NCBI Taxonomy" id="92902"/>
    <lineage>
        <taxon>Eukaryota</taxon>
        <taxon>Fungi</taxon>
        <taxon>Dikarya</taxon>
        <taxon>Ascomycota</taxon>
        <taxon>Pezizomycotina</taxon>
        <taxon>Sordariomycetes</taxon>
        <taxon>Sordariomycetidae</taxon>
        <taxon>Sordariales</taxon>
        <taxon>Lasiosphaeriaceae</taxon>
        <taxon>Lasiosphaeria</taxon>
    </lineage>
</organism>
<feature type="domain" description="PPM-type phosphatase" evidence="6">
    <location>
        <begin position="176"/>
        <end position="641"/>
    </location>
</feature>
<gene>
    <name evidence="7" type="ORF">B0T24DRAFT_531299</name>
</gene>
<dbReference type="InterPro" id="IPR000222">
    <property type="entry name" value="PP2C_BS"/>
</dbReference>
<dbReference type="GO" id="GO:0046872">
    <property type="term" value="F:metal ion binding"/>
    <property type="evidence" value="ECO:0007669"/>
    <property type="project" value="UniProtKB-KW"/>
</dbReference>
<dbReference type="Proteomes" id="UP001287356">
    <property type="component" value="Unassembled WGS sequence"/>
</dbReference>
<protein>
    <submittedName>
        <fullName evidence="7">Phosphatase 2C-like domain-containing protein</fullName>
    </submittedName>
</protein>
<keyword evidence="3 4" id="KW-0904">Protein phosphatase</keyword>
<evidence type="ECO:0000313" key="7">
    <source>
        <dbReference type="EMBL" id="KAK3371492.1"/>
    </source>
</evidence>
<name>A0AAE0K8J0_9PEZI</name>
<feature type="region of interest" description="Disordered" evidence="5">
    <location>
        <begin position="269"/>
        <end position="300"/>
    </location>
</feature>
<accession>A0AAE0K8J0</accession>
<reference evidence="7" key="2">
    <citation type="submission" date="2023-06" db="EMBL/GenBank/DDBJ databases">
        <authorList>
            <consortium name="Lawrence Berkeley National Laboratory"/>
            <person name="Haridas S."/>
            <person name="Hensen N."/>
            <person name="Bonometti L."/>
            <person name="Westerberg I."/>
            <person name="Brannstrom I.O."/>
            <person name="Guillou S."/>
            <person name="Cros-Aarteil S."/>
            <person name="Calhoun S."/>
            <person name="Kuo A."/>
            <person name="Mondo S."/>
            <person name="Pangilinan J."/>
            <person name="Riley R."/>
            <person name="Labutti K."/>
            <person name="Andreopoulos B."/>
            <person name="Lipzen A."/>
            <person name="Chen C."/>
            <person name="Yanf M."/>
            <person name="Daum C."/>
            <person name="Ng V."/>
            <person name="Clum A."/>
            <person name="Steindorff A."/>
            <person name="Ohm R."/>
            <person name="Martin F."/>
            <person name="Silar P."/>
            <person name="Natvig D."/>
            <person name="Lalanne C."/>
            <person name="Gautier V."/>
            <person name="Ament-Velasquez S.L."/>
            <person name="Kruys A."/>
            <person name="Hutchinson M.I."/>
            <person name="Powell A.J."/>
            <person name="Barry K."/>
            <person name="Miller A.N."/>
            <person name="Grigoriev I.V."/>
            <person name="Debuchy R."/>
            <person name="Gladieux P."/>
            <person name="Thoren M.H."/>
            <person name="Johannesson H."/>
        </authorList>
    </citation>
    <scope>NUCLEOTIDE SEQUENCE</scope>
    <source>
        <strain evidence="7">CBS 958.72</strain>
    </source>
</reference>
<dbReference type="EMBL" id="JAULSN010000005">
    <property type="protein sequence ID" value="KAK3371492.1"/>
    <property type="molecule type" value="Genomic_DNA"/>
</dbReference>
<evidence type="ECO:0000313" key="8">
    <source>
        <dbReference type="Proteomes" id="UP001287356"/>
    </source>
</evidence>
<reference evidence="7" key="1">
    <citation type="journal article" date="2023" name="Mol. Phylogenet. Evol.">
        <title>Genome-scale phylogeny and comparative genomics of the fungal order Sordariales.</title>
        <authorList>
            <person name="Hensen N."/>
            <person name="Bonometti L."/>
            <person name="Westerberg I."/>
            <person name="Brannstrom I.O."/>
            <person name="Guillou S."/>
            <person name="Cros-Aarteil S."/>
            <person name="Calhoun S."/>
            <person name="Haridas S."/>
            <person name="Kuo A."/>
            <person name="Mondo S."/>
            <person name="Pangilinan J."/>
            <person name="Riley R."/>
            <person name="LaButti K."/>
            <person name="Andreopoulos B."/>
            <person name="Lipzen A."/>
            <person name="Chen C."/>
            <person name="Yan M."/>
            <person name="Daum C."/>
            <person name="Ng V."/>
            <person name="Clum A."/>
            <person name="Steindorff A."/>
            <person name="Ohm R.A."/>
            <person name="Martin F."/>
            <person name="Silar P."/>
            <person name="Natvig D.O."/>
            <person name="Lalanne C."/>
            <person name="Gautier V."/>
            <person name="Ament-Velasquez S.L."/>
            <person name="Kruys A."/>
            <person name="Hutchinson M.I."/>
            <person name="Powell A.J."/>
            <person name="Barry K."/>
            <person name="Miller A.N."/>
            <person name="Grigoriev I.V."/>
            <person name="Debuchy R."/>
            <person name="Gladieux P."/>
            <person name="Hiltunen Thoren M."/>
            <person name="Johannesson H."/>
        </authorList>
    </citation>
    <scope>NUCLEOTIDE SEQUENCE</scope>
    <source>
        <strain evidence="7">CBS 958.72</strain>
    </source>
</reference>
<dbReference type="SMART" id="SM00332">
    <property type="entry name" value="PP2Cc"/>
    <property type="match status" value="1"/>
</dbReference>
<sequence length="676" mass="73263">MARFPRRLVAVGPTRAKTLAEALSTTTTTIARSKTNLLDAFMGYVATFFLHGGGKAQLKHYSMSAYAATGLAAGRRHARPHSGASTFALHDAAIYPCDCYRRVPRRSFYNYFVTHLPSSSLHPDSRSSSGPHHKLPRSASTPHTPGPGSSPAVSPPNMPSRDLTVVRIPLRSAKHHFGVSNLRGQRGYNEDTHQAGTIGMPAFAKRAPVSLVRSQMSRSEGTSADSAFGDPQIFYFGVFDGHGGSQCSEFLRDELHGYIEEAATEFRLQSSLQKQNQTSAEQAQTGKPEPVDATISSLPDKETALNRVEMKSAEEVQDKLKVPDIVDGSVKEQAPHTEPLPSKEPLAANVDIDKAIKLESELVEEYRNTVGGYFRRFRPRHFSIPEVPRPGSSPSPDGSVVSKPVSLESVLTYAFLRADLDFITAQARKPDPDDPYVSDFPLNRDEILGSPHLPPSGHGIGGSVRFKGGSTASVALISTPTPAPFWHPGAHSTLVVAHVGDTRILLCETATGLPRPLTSDHHPSSPTESRRLRRFAESLVTDSFGEERIQGLANSRAFGDMQSKRIGVSAEPDVSRVELGPAQYSFLVLVSDGVSGTLADQEIVDVIKEARTPDEGARHVVELATEISADGDNATCLVVRLGGWERRSEGGVGSLGTKEIRDIRRAEALDPRRGRR</sequence>
<comment type="similarity">
    <text evidence="4">Belongs to the PP2C family.</text>
</comment>
<keyword evidence="8" id="KW-1185">Reference proteome</keyword>
<dbReference type="PANTHER" id="PTHR13832:SF589">
    <property type="entry name" value="[PYRUVATE DEHYDROGENASE [ACETYL-TRANSFERRING]]-PHOSPHATASE 2, MITOCHONDRIAL"/>
    <property type="match status" value="1"/>
</dbReference>
<dbReference type="Pfam" id="PF00481">
    <property type="entry name" value="PP2C"/>
    <property type="match status" value="1"/>
</dbReference>
<feature type="compositionally biased region" description="Low complexity" evidence="5">
    <location>
        <begin position="119"/>
        <end position="129"/>
    </location>
</feature>
<evidence type="ECO:0000256" key="1">
    <source>
        <dbReference type="ARBA" id="ARBA00022723"/>
    </source>
</evidence>
<evidence type="ECO:0000256" key="2">
    <source>
        <dbReference type="ARBA" id="ARBA00022801"/>
    </source>
</evidence>
<feature type="compositionally biased region" description="Polar residues" evidence="5">
    <location>
        <begin position="269"/>
        <end position="285"/>
    </location>
</feature>
<dbReference type="Gene3D" id="3.60.40.10">
    <property type="entry name" value="PPM-type phosphatase domain"/>
    <property type="match status" value="2"/>
</dbReference>
<comment type="caution">
    <text evidence="7">The sequence shown here is derived from an EMBL/GenBank/DDBJ whole genome shotgun (WGS) entry which is preliminary data.</text>
</comment>
<dbReference type="InterPro" id="IPR001932">
    <property type="entry name" value="PPM-type_phosphatase-like_dom"/>
</dbReference>
<evidence type="ECO:0000256" key="3">
    <source>
        <dbReference type="ARBA" id="ARBA00022912"/>
    </source>
</evidence>
<dbReference type="PROSITE" id="PS01032">
    <property type="entry name" value="PPM_1"/>
    <property type="match status" value="1"/>
</dbReference>
<keyword evidence="2 4" id="KW-0378">Hydrolase</keyword>
<feature type="region of interest" description="Disordered" evidence="5">
    <location>
        <begin position="119"/>
        <end position="161"/>
    </location>
</feature>
<dbReference type="PANTHER" id="PTHR13832">
    <property type="entry name" value="PROTEIN PHOSPHATASE 2C"/>
    <property type="match status" value="1"/>
</dbReference>
<dbReference type="GO" id="GO:0004722">
    <property type="term" value="F:protein serine/threonine phosphatase activity"/>
    <property type="evidence" value="ECO:0007669"/>
    <property type="project" value="InterPro"/>
</dbReference>
<dbReference type="SUPFAM" id="SSF81606">
    <property type="entry name" value="PP2C-like"/>
    <property type="match status" value="1"/>
</dbReference>
<dbReference type="AlphaFoldDB" id="A0AAE0K8J0"/>
<feature type="compositionally biased region" description="Low complexity" evidence="5">
    <location>
        <begin position="138"/>
        <end position="152"/>
    </location>
</feature>
<evidence type="ECO:0000256" key="4">
    <source>
        <dbReference type="RuleBase" id="RU003465"/>
    </source>
</evidence>
<dbReference type="InterPro" id="IPR036457">
    <property type="entry name" value="PPM-type-like_dom_sf"/>
</dbReference>
<proteinExistence type="inferred from homology"/>